<feature type="region of interest" description="Disordered" evidence="1">
    <location>
        <begin position="106"/>
        <end position="148"/>
    </location>
</feature>
<reference evidence="3 4" key="1">
    <citation type="submission" date="2023-07" db="EMBL/GenBank/DDBJ databases">
        <title>Sequencing the genomes of 1000 actinobacteria strains.</title>
        <authorList>
            <person name="Klenk H.-P."/>
        </authorList>
    </citation>
    <scope>NUCLEOTIDE SEQUENCE [LARGE SCALE GENOMIC DNA]</scope>
    <source>
        <strain evidence="3 4">DSM 45805</strain>
    </source>
</reference>
<comment type="caution">
    <text evidence="3">The sequence shown here is derived from an EMBL/GenBank/DDBJ whole genome shotgun (WGS) entry which is preliminary data.</text>
</comment>
<feature type="compositionally biased region" description="Polar residues" evidence="1">
    <location>
        <begin position="127"/>
        <end position="137"/>
    </location>
</feature>
<evidence type="ECO:0000256" key="1">
    <source>
        <dbReference type="SAM" id="MobiDB-lite"/>
    </source>
</evidence>
<sequence length="272" mass="27590">MNPDDELRAELRRLFDDERLAVPAPPRAGDAIVAGARRRRRRRNALAASGGVLTAAVLVAAALAVTRPEPAVREAAPPPSAAPRVPSTSAPAPVIVPPSFPAETVLPPSSGAPVPPEAPTPAPTVTRSPKPSSTSGTPRPALPARAVLGPTGYGKLRLGMTFDEAKATGMLAGAGTAPDQCATYRLTEGTGNIASVTISPSGGVVAFTATGARTPENTGTGSTVAELRNAYPDLTAGAGNYSTTTESGDHYTFYVDSGDTVVSWELTGSPGC</sequence>
<evidence type="ECO:0000313" key="4">
    <source>
        <dbReference type="Proteomes" id="UP001229651"/>
    </source>
</evidence>
<proteinExistence type="predicted"/>
<keyword evidence="4" id="KW-1185">Reference proteome</keyword>
<gene>
    <name evidence="3" type="ORF">FB470_002047</name>
</gene>
<keyword evidence="2" id="KW-0812">Transmembrane</keyword>
<dbReference type="Proteomes" id="UP001229651">
    <property type="component" value="Unassembled WGS sequence"/>
</dbReference>
<dbReference type="EMBL" id="JAUSUT010000001">
    <property type="protein sequence ID" value="MDQ0378053.1"/>
    <property type="molecule type" value="Genomic_DNA"/>
</dbReference>
<dbReference type="RefSeq" id="WP_306990661.1">
    <property type="nucleotide sequence ID" value="NZ_JAUSUT010000001.1"/>
</dbReference>
<name>A0ABU0ESJ8_9PSEU</name>
<evidence type="ECO:0000256" key="2">
    <source>
        <dbReference type="SAM" id="Phobius"/>
    </source>
</evidence>
<keyword evidence="2" id="KW-1133">Transmembrane helix</keyword>
<protein>
    <submittedName>
        <fullName evidence="3">Uncharacterized protein</fullName>
    </submittedName>
</protein>
<keyword evidence="2" id="KW-0472">Membrane</keyword>
<feature type="transmembrane region" description="Helical" evidence="2">
    <location>
        <begin position="45"/>
        <end position="65"/>
    </location>
</feature>
<feature type="compositionally biased region" description="Pro residues" evidence="1">
    <location>
        <begin position="113"/>
        <end position="122"/>
    </location>
</feature>
<feature type="region of interest" description="Disordered" evidence="1">
    <location>
        <begin position="70"/>
        <end position="90"/>
    </location>
</feature>
<organism evidence="3 4">
    <name type="scientific">Amycolatopsis thermophila</name>
    <dbReference type="NCBI Taxonomy" id="206084"/>
    <lineage>
        <taxon>Bacteria</taxon>
        <taxon>Bacillati</taxon>
        <taxon>Actinomycetota</taxon>
        <taxon>Actinomycetes</taxon>
        <taxon>Pseudonocardiales</taxon>
        <taxon>Pseudonocardiaceae</taxon>
        <taxon>Amycolatopsis</taxon>
    </lineage>
</organism>
<evidence type="ECO:0000313" key="3">
    <source>
        <dbReference type="EMBL" id="MDQ0378053.1"/>
    </source>
</evidence>
<accession>A0ABU0ESJ8</accession>